<name>A0A8J2V659_9FLAO</name>
<reference evidence="2" key="1">
    <citation type="journal article" date="2014" name="Int. J. Syst. Evol. Microbiol.">
        <title>Complete genome sequence of Corynebacterium casei LMG S-19264T (=DSM 44701T), isolated from a smear-ripened cheese.</title>
        <authorList>
            <consortium name="US DOE Joint Genome Institute (JGI-PGF)"/>
            <person name="Walter F."/>
            <person name="Albersmeier A."/>
            <person name="Kalinowski J."/>
            <person name="Ruckert C."/>
        </authorList>
    </citation>
    <scope>NUCLEOTIDE SEQUENCE</scope>
    <source>
        <strain evidence="2">CGMCC 1.12924</strain>
    </source>
</reference>
<accession>A0A8J2V659</accession>
<evidence type="ECO:0000313" key="2">
    <source>
        <dbReference type="EMBL" id="GGD82532.1"/>
    </source>
</evidence>
<dbReference type="CDD" id="cd05379">
    <property type="entry name" value="CAP_bacterial"/>
    <property type="match status" value="1"/>
</dbReference>
<organism evidence="2 3">
    <name type="scientific">Planktosalinus lacus</name>
    <dbReference type="NCBI Taxonomy" id="1526573"/>
    <lineage>
        <taxon>Bacteria</taxon>
        <taxon>Pseudomonadati</taxon>
        <taxon>Bacteroidota</taxon>
        <taxon>Flavobacteriia</taxon>
        <taxon>Flavobacteriales</taxon>
        <taxon>Flavobacteriaceae</taxon>
        <taxon>Planktosalinus</taxon>
    </lineage>
</organism>
<dbReference type="EMBL" id="BMGK01000001">
    <property type="protein sequence ID" value="GGD82532.1"/>
    <property type="molecule type" value="Genomic_DNA"/>
</dbReference>
<comment type="caution">
    <text evidence="2">The sequence shown here is derived from an EMBL/GenBank/DDBJ whole genome shotgun (WGS) entry which is preliminary data.</text>
</comment>
<gene>
    <name evidence="2" type="ORF">GCM10011312_03450</name>
</gene>
<protein>
    <recommendedName>
        <fullName evidence="1">SCP domain-containing protein</fullName>
    </recommendedName>
</protein>
<dbReference type="InterPro" id="IPR014044">
    <property type="entry name" value="CAP_dom"/>
</dbReference>
<evidence type="ECO:0000259" key="1">
    <source>
        <dbReference type="Pfam" id="PF00188"/>
    </source>
</evidence>
<keyword evidence="3" id="KW-1185">Reference proteome</keyword>
<dbReference type="PANTHER" id="PTHR31157:SF1">
    <property type="entry name" value="SCP DOMAIN-CONTAINING PROTEIN"/>
    <property type="match status" value="1"/>
</dbReference>
<feature type="domain" description="SCP" evidence="1">
    <location>
        <begin position="45"/>
        <end position="152"/>
    </location>
</feature>
<dbReference type="AlphaFoldDB" id="A0A8J2V659"/>
<sequence>MISLSFYSCSKDELIKENTQITSNQSQIEFTRDYQFENQFLIILNNYLNSNNYNQLERIPEADEVANLHTQNMIEVNSLHHDNFSERQHYFVDLGYTTLRENLAMGYSNPETLLNAWLQSPSHKSAIESNSHKTGLSILKNQNGKYFITQLYIK</sequence>
<proteinExistence type="predicted"/>
<dbReference type="Proteomes" id="UP000652231">
    <property type="component" value="Unassembled WGS sequence"/>
</dbReference>
<evidence type="ECO:0000313" key="3">
    <source>
        <dbReference type="Proteomes" id="UP000652231"/>
    </source>
</evidence>
<dbReference type="InterPro" id="IPR035940">
    <property type="entry name" value="CAP_sf"/>
</dbReference>
<dbReference type="Pfam" id="PF00188">
    <property type="entry name" value="CAP"/>
    <property type="match status" value="1"/>
</dbReference>
<reference evidence="2" key="2">
    <citation type="submission" date="2020-09" db="EMBL/GenBank/DDBJ databases">
        <authorList>
            <person name="Sun Q."/>
            <person name="Zhou Y."/>
        </authorList>
    </citation>
    <scope>NUCLEOTIDE SEQUENCE</scope>
    <source>
        <strain evidence="2">CGMCC 1.12924</strain>
    </source>
</reference>
<dbReference type="SUPFAM" id="SSF55797">
    <property type="entry name" value="PR-1-like"/>
    <property type="match status" value="1"/>
</dbReference>
<dbReference type="PANTHER" id="PTHR31157">
    <property type="entry name" value="SCP DOMAIN-CONTAINING PROTEIN"/>
    <property type="match status" value="1"/>
</dbReference>
<dbReference type="Gene3D" id="3.40.33.10">
    <property type="entry name" value="CAP"/>
    <property type="match status" value="1"/>
</dbReference>